<keyword evidence="7" id="KW-0963">Cytoplasm</keyword>
<feature type="non-terminal residue" evidence="21">
    <location>
        <position position="1"/>
    </location>
</feature>
<keyword evidence="13" id="KW-0472">Membrane</keyword>
<proteinExistence type="predicted"/>
<keyword evidence="5 17" id="KW-0728">SH3 domain</keyword>
<name>A0A3Q0JKK1_DIACI</name>
<dbReference type="GO" id="GO:0042059">
    <property type="term" value="P:negative regulation of epidermal growth factor receptor signaling pathway"/>
    <property type="evidence" value="ECO:0007669"/>
    <property type="project" value="TreeGrafter"/>
</dbReference>
<evidence type="ECO:0000256" key="9">
    <source>
        <dbReference type="ARBA" id="ARBA00022679"/>
    </source>
</evidence>
<evidence type="ECO:0000256" key="7">
    <source>
        <dbReference type="ARBA" id="ARBA00022490"/>
    </source>
</evidence>
<dbReference type="SUPFAM" id="SSF50044">
    <property type="entry name" value="SH3-domain"/>
    <property type="match status" value="1"/>
</dbReference>
<dbReference type="InterPro" id="IPR015116">
    <property type="entry name" value="Cdc42-bd-like"/>
</dbReference>
<dbReference type="PaxDb" id="121845-A0A3Q0JKK1"/>
<dbReference type="PANTHER" id="PTHR14254">
    <property type="entry name" value="GENE 33 POLYPEPTIDE"/>
    <property type="match status" value="1"/>
</dbReference>
<evidence type="ECO:0000256" key="1">
    <source>
        <dbReference type="ARBA" id="ARBA00004123"/>
    </source>
</evidence>
<evidence type="ECO:0000313" key="21">
    <source>
        <dbReference type="RefSeq" id="XP_026688847.1"/>
    </source>
</evidence>
<dbReference type="SMART" id="SM00326">
    <property type="entry name" value="SH3"/>
    <property type="match status" value="1"/>
</dbReference>
<dbReference type="InterPro" id="IPR001452">
    <property type="entry name" value="SH3_domain"/>
</dbReference>
<dbReference type="PANTHER" id="PTHR14254:SF2">
    <property type="entry name" value="NON-SPECIFIC PROTEIN-TYROSINE KINASE"/>
    <property type="match status" value="1"/>
</dbReference>
<evidence type="ECO:0000256" key="15">
    <source>
        <dbReference type="ARBA" id="ARBA00023242"/>
    </source>
</evidence>
<protein>
    <recommendedName>
        <fullName evidence="4">non-specific protein-tyrosine kinase</fullName>
        <ecNumber evidence="4">2.7.10.2</ecNumber>
    </recommendedName>
</protein>
<dbReference type="Gene3D" id="4.10.680.10">
    <property type="entry name" value="Cdc42-like binding domain"/>
    <property type="match status" value="1"/>
</dbReference>
<feature type="region of interest" description="Disordered" evidence="18">
    <location>
        <begin position="212"/>
        <end position="244"/>
    </location>
</feature>
<dbReference type="GeneID" id="103523604"/>
<evidence type="ECO:0000256" key="2">
    <source>
        <dbReference type="ARBA" id="ARBA00004236"/>
    </source>
</evidence>
<keyword evidence="15" id="KW-0539">Nucleus</keyword>
<evidence type="ECO:0000256" key="5">
    <source>
        <dbReference type="ARBA" id="ARBA00022443"/>
    </source>
</evidence>
<dbReference type="KEGG" id="dci:103523604"/>
<accession>A0A3Q0JKK1</accession>
<dbReference type="STRING" id="121845.A0A3Q0JKK1"/>
<evidence type="ECO:0000256" key="4">
    <source>
        <dbReference type="ARBA" id="ARBA00011903"/>
    </source>
</evidence>
<dbReference type="GO" id="GO:0004715">
    <property type="term" value="F:non-membrane spanning protein tyrosine kinase activity"/>
    <property type="evidence" value="ECO:0007669"/>
    <property type="project" value="UniProtKB-EC"/>
</dbReference>
<dbReference type="Pfam" id="PF09027">
    <property type="entry name" value="GTPase_binding"/>
    <property type="match status" value="1"/>
</dbReference>
<evidence type="ECO:0000256" key="13">
    <source>
        <dbReference type="ARBA" id="ARBA00023136"/>
    </source>
</evidence>
<evidence type="ECO:0000256" key="11">
    <source>
        <dbReference type="ARBA" id="ARBA00022777"/>
    </source>
</evidence>
<dbReference type="RefSeq" id="XP_026688847.1">
    <property type="nucleotide sequence ID" value="XM_026833046.1"/>
</dbReference>
<organism evidence="20 21">
    <name type="scientific">Diaphorina citri</name>
    <name type="common">Asian citrus psyllid</name>
    <dbReference type="NCBI Taxonomy" id="121845"/>
    <lineage>
        <taxon>Eukaryota</taxon>
        <taxon>Metazoa</taxon>
        <taxon>Ecdysozoa</taxon>
        <taxon>Arthropoda</taxon>
        <taxon>Hexapoda</taxon>
        <taxon>Insecta</taxon>
        <taxon>Pterygota</taxon>
        <taxon>Neoptera</taxon>
        <taxon>Paraneoptera</taxon>
        <taxon>Hemiptera</taxon>
        <taxon>Sternorrhyncha</taxon>
        <taxon>Psylloidea</taxon>
        <taxon>Psyllidae</taxon>
        <taxon>Diaphorininae</taxon>
        <taxon>Diaphorina</taxon>
    </lineage>
</organism>
<evidence type="ECO:0000256" key="10">
    <source>
        <dbReference type="ARBA" id="ARBA00022741"/>
    </source>
</evidence>
<dbReference type="Pfam" id="PF00018">
    <property type="entry name" value="SH3_1"/>
    <property type="match status" value="1"/>
</dbReference>
<dbReference type="InterPro" id="IPR052112">
    <property type="entry name" value="EGFR_SigReg_Kinase"/>
</dbReference>
<dbReference type="InterPro" id="IPR037085">
    <property type="entry name" value="Cdc42-bd-like_dom_sf"/>
</dbReference>
<dbReference type="PROSITE" id="PS50002">
    <property type="entry name" value="SH3"/>
    <property type="match status" value="1"/>
</dbReference>
<keyword evidence="20" id="KW-1185">Reference proteome</keyword>
<evidence type="ECO:0000256" key="12">
    <source>
        <dbReference type="ARBA" id="ARBA00022840"/>
    </source>
</evidence>
<dbReference type="GO" id="GO:0005737">
    <property type="term" value="C:cytoplasm"/>
    <property type="evidence" value="ECO:0007669"/>
    <property type="project" value="UniProtKB-SubCell"/>
</dbReference>
<evidence type="ECO:0000256" key="8">
    <source>
        <dbReference type="ARBA" id="ARBA00022553"/>
    </source>
</evidence>
<evidence type="ECO:0000256" key="17">
    <source>
        <dbReference type="PROSITE-ProRule" id="PRU00192"/>
    </source>
</evidence>
<keyword evidence="6" id="KW-1003">Cell membrane</keyword>
<evidence type="ECO:0000256" key="14">
    <source>
        <dbReference type="ARBA" id="ARBA00023137"/>
    </source>
</evidence>
<dbReference type="Gene3D" id="2.30.30.40">
    <property type="entry name" value="SH3 Domains"/>
    <property type="match status" value="1"/>
</dbReference>
<sequence length="244" mass="27350">CWSKNPAERPKFSTLKDCLYRLTPAVMKATQNCHEIDEEGKLYIDAGDQIVIIEGDPECHWWKGQNLSTFNIGMFPRNIMDPMRRKQPDDISRPLRNSVIHTGHGDPWGKSWGSPSHIDPMYLNNPMDPPDILGLTTQGSQNGGATVAHRSTERRKRSSTPHLKMGIPHLPTQHNIAAKQFNYSKFHNDPLSPEERGNVPKIVRPAPIRPPDGILIDLSPPEEQVGVSALQSRPVAKARKDHSS</sequence>
<keyword evidence="14" id="KW-0829">Tyrosine-protein kinase</keyword>
<reference evidence="21" key="1">
    <citation type="submission" date="2025-08" db="UniProtKB">
        <authorList>
            <consortium name="RefSeq"/>
        </authorList>
    </citation>
    <scope>IDENTIFICATION</scope>
</reference>
<comment type="subcellular location">
    <subcellularLocation>
        <location evidence="2">Cell membrane</location>
    </subcellularLocation>
    <subcellularLocation>
        <location evidence="3">Cytoplasm</location>
    </subcellularLocation>
    <subcellularLocation>
        <location evidence="16">Endomembrane system</location>
        <topology evidence="16">Peripheral membrane protein</topology>
        <orientation evidence="16">Cytoplasmic side</orientation>
    </subcellularLocation>
    <subcellularLocation>
        <location evidence="1">Nucleus</location>
    </subcellularLocation>
</comment>
<evidence type="ECO:0000259" key="19">
    <source>
        <dbReference type="PROSITE" id="PS50002"/>
    </source>
</evidence>
<keyword evidence="11" id="KW-0418">Kinase</keyword>
<feature type="domain" description="SH3" evidence="19">
    <location>
        <begin position="22"/>
        <end position="85"/>
    </location>
</feature>
<dbReference type="GO" id="GO:0005524">
    <property type="term" value="F:ATP binding"/>
    <property type="evidence" value="ECO:0007669"/>
    <property type="project" value="UniProtKB-KW"/>
</dbReference>
<keyword evidence="8" id="KW-0597">Phosphoprotein</keyword>
<keyword evidence="9" id="KW-0808">Transferase</keyword>
<evidence type="ECO:0000256" key="18">
    <source>
        <dbReference type="SAM" id="MobiDB-lite"/>
    </source>
</evidence>
<evidence type="ECO:0000256" key="16">
    <source>
        <dbReference type="ARBA" id="ARBA00029433"/>
    </source>
</evidence>
<dbReference type="EC" id="2.7.10.2" evidence="4"/>
<gene>
    <name evidence="21" type="primary">LOC103523604</name>
</gene>
<feature type="region of interest" description="Disordered" evidence="18">
    <location>
        <begin position="138"/>
        <end position="168"/>
    </location>
</feature>
<dbReference type="AlphaFoldDB" id="A0A3Q0JKK1"/>
<dbReference type="InterPro" id="IPR036028">
    <property type="entry name" value="SH3-like_dom_sf"/>
</dbReference>
<evidence type="ECO:0000313" key="20">
    <source>
        <dbReference type="Proteomes" id="UP000079169"/>
    </source>
</evidence>
<evidence type="ECO:0000256" key="6">
    <source>
        <dbReference type="ARBA" id="ARBA00022475"/>
    </source>
</evidence>
<keyword evidence="12" id="KW-0067">ATP-binding</keyword>
<keyword evidence="10" id="KW-0547">Nucleotide-binding</keyword>
<dbReference type="FunFam" id="4.10.680.10:FF:000001">
    <property type="entry name" value="activated CDC42 kinase 1 isoform X1"/>
    <property type="match status" value="1"/>
</dbReference>
<evidence type="ECO:0000256" key="3">
    <source>
        <dbReference type="ARBA" id="ARBA00004496"/>
    </source>
</evidence>
<dbReference type="Proteomes" id="UP000079169">
    <property type="component" value="Unplaced"/>
</dbReference>